<keyword evidence="5" id="KW-1185">Reference proteome</keyword>
<evidence type="ECO:0000256" key="1">
    <source>
        <dbReference type="ARBA" id="ARBA00010702"/>
    </source>
</evidence>
<accession>A0A1H1MYP0</accession>
<dbReference type="EMBL" id="LT629751">
    <property type="protein sequence ID" value="SDR91039.1"/>
    <property type="molecule type" value="Genomic_DNA"/>
</dbReference>
<comment type="similarity">
    <text evidence="1">Belongs to the ADP-ribosylglycohydrolase family.</text>
</comment>
<keyword evidence="3" id="KW-0479">Metal-binding</keyword>
<organism evidence="4 5">
    <name type="scientific">Pseudomonas oryzae</name>
    <dbReference type="NCBI Taxonomy" id="1392877"/>
    <lineage>
        <taxon>Bacteria</taxon>
        <taxon>Pseudomonadati</taxon>
        <taxon>Pseudomonadota</taxon>
        <taxon>Gammaproteobacteria</taxon>
        <taxon>Pseudomonadales</taxon>
        <taxon>Pseudomonadaceae</taxon>
        <taxon>Pseudomonas</taxon>
    </lineage>
</organism>
<dbReference type="SUPFAM" id="SSF101478">
    <property type="entry name" value="ADP-ribosylglycohydrolase"/>
    <property type="match status" value="1"/>
</dbReference>
<feature type="binding site" evidence="3">
    <location>
        <position position="297"/>
    </location>
    <ligand>
        <name>Mg(2+)</name>
        <dbReference type="ChEBI" id="CHEBI:18420"/>
        <label>1</label>
    </ligand>
</feature>
<dbReference type="AlphaFoldDB" id="A0A1H1MYP0"/>
<dbReference type="Gene3D" id="1.10.4080.10">
    <property type="entry name" value="ADP-ribosylation/Crystallin J1"/>
    <property type="match status" value="1"/>
</dbReference>
<feature type="binding site" evidence="3">
    <location>
        <position position="298"/>
    </location>
    <ligand>
        <name>Mg(2+)</name>
        <dbReference type="ChEBI" id="CHEBI:18420"/>
        <label>1</label>
    </ligand>
</feature>
<gene>
    <name evidence="4" type="ORF">SAMN05216221_0632</name>
</gene>
<dbReference type="InterPro" id="IPR036705">
    <property type="entry name" value="Ribosyl_crysJ1_sf"/>
</dbReference>
<dbReference type="Proteomes" id="UP000243359">
    <property type="component" value="Chromosome I"/>
</dbReference>
<evidence type="ECO:0000313" key="5">
    <source>
        <dbReference type="Proteomes" id="UP000243359"/>
    </source>
</evidence>
<feature type="binding site" evidence="3">
    <location>
        <position position="68"/>
    </location>
    <ligand>
        <name>Mg(2+)</name>
        <dbReference type="ChEBI" id="CHEBI:18420"/>
        <label>1</label>
    </ligand>
</feature>
<dbReference type="InterPro" id="IPR050792">
    <property type="entry name" value="ADP-ribosylglycohydrolase"/>
</dbReference>
<comment type="cofactor">
    <cofactor evidence="3">
        <name>Mg(2+)</name>
        <dbReference type="ChEBI" id="CHEBI:18420"/>
    </cofactor>
    <text evidence="3">Binds 2 magnesium ions per subunit.</text>
</comment>
<dbReference type="Pfam" id="PF03747">
    <property type="entry name" value="ADP_ribosyl_GH"/>
    <property type="match status" value="1"/>
</dbReference>
<evidence type="ECO:0000256" key="3">
    <source>
        <dbReference type="PIRSR" id="PIRSR605502-1"/>
    </source>
</evidence>
<evidence type="ECO:0000313" key="4">
    <source>
        <dbReference type="EMBL" id="SDR91039.1"/>
    </source>
</evidence>
<name>A0A1H1MYP0_9PSED</name>
<reference evidence="5" key="1">
    <citation type="submission" date="2016-10" db="EMBL/GenBank/DDBJ databases">
        <authorList>
            <person name="Varghese N."/>
            <person name="Submissions S."/>
        </authorList>
    </citation>
    <scope>NUCLEOTIDE SEQUENCE [LARGE SCALE GENOMIC DNA]</scope>
    <source>
        <strain evidence="5">KCTC 32247</strain>
    </source>
</reference>
<protein>
    <submittedName>
        <fullName evidence="4">ADP-ribosylglycohydrolase</fullName>
    </submittedName>
</protein>
<dbReference type="GO" id="GO:0046872">
    <property type="term" value="F:metal ion binding"/>
    <property type="evidence" value="ECO:0007669"/>
    <property type="project" value="UniProtKB-KW"/>
</dbReference>
<evidence type="ECO:0000256" key="2">
    <source>
        <dbReference type="ARBA" id="ARBA00022801"/>
    </source>
</evidence>
<dbReference type="PANTHER" id="PTHR16222:SF24">
    <property type="entry name" value="ADP-RIBOSYLHYDROLASE ARH3"/>
    <property type="match status" value="1"/>
</dbReference>
<dbReference type="PANTHER" id="PTHR16222">
    <property type="entry name" value="ADP-RIBOSYLGLYCOHYDROLASE"/>
    <property type="match status" value="1"/>
</dbReference>
<proteinExistence type="inferred from homology"/>
<feature type="binding site" evidence="3">
    <location>
        <position position="67"/>
    </location>
    <ligand>
        <name>Mg(2+)</name>
        <dbReference type="ChEBI" id="CHEBI:18420"/>
        <label>1</label>
    </ligand>
</feature>
<feature type="binding site" evidence="3">
    <location>
        <position position="295"/>
    </location>
    <ligand>
        <name>Mg(2+)</name>
        <dbReference type="ChEBI" id="CHEBI:18420"/>
        <label>1</label>
    </ligand>
</feature>
<sequence>MPRSERTRACMSPRSPDAILGCLLVGAVGDALGAPVEFLTWAQIRQQFGECGIVDFVPAYGQLGAITDDTQMMLFTAEGLLRAHVRGALKGICHPPSVIHHALLRWLLTQGERAATEVGEDGWLFAERRLWSRRAPGNTCLSALRASRHFGELADNDSKGCGGVMRVAPCAFFPDAFANAAESAHLTHGHPTGYQAAGLFADILARIWEERLPLAEAARASLTAHGNKSGMEETRQIVEQVLRLHEEGLQPTPRRIEQLGGGWVAEEALAIGLWCALAADSLEQGIVWAVNHSGDSDSTGLIAGHFLGLIHGPDAIPSRWLDKLELRDVIEQVARDIGEVPERYQGGGSDMERAIWARYPGG</sequence>
<keyword evidence="3" id="KW-0460">Magnesium</keyword>
<dbReference type="STRING" id="1392877.SAMN05216221_0632"/>
<dbReference type="InterPro" id="IPR005502">
    <property type="entry name" value="Ribosyl_crysJ1"/>
</dbReference>
<feature type="binding site" evidence="3">
    <location>
        <position position="69"/>
    </location>
    <ligand>
        <name>Mg(2+)</name>
        <dbReference type="ChEBI" id="CHEBI:18420"/>
        <label>1</label>
    </ligand>
</feature>
<keyword evidence="2 4" id="KW-0378">Hydrolase</keyword>
<dbReference type="GO" id="GO:0016787">
    <property type="term" value="F:hydrolase activity"/>
    <property type="evidence" value="ECO:0007669"/>
    <property type="project" value="UniProtKB-KW"/>
</dbReference>